<dbReference type="SMART" id="SM00530">
    <property type="entry name" value="HTH_XRE"/>
    <property type="match status" value="1"/>
</dbReference>
<dbReference type="RefSeq" id="WP_286054252.1">
    <property type="nucleotide sequence ID" value="NZ_JASVWF010000003.1"/>
</dbReference>
<comment type="caution">
    <text evidence="2">The sequence shown here is derived from an EMBL/GenBank/DDBJ whole genome shotgun (WGS) entry which is preliminary data.</text>
</comment>
<evidence type="ECO:0000313" key="3">
    <source>
        <dbReference type="Proteomes" id="UP001231924"/>
    </source>
</evidence>
<evidence type="ECO:0000259" key="1">
    <source>
        <dbReference type="PROSITE" id="PS50943"/>
    </source>
</evidence>
<dbReference type="CDD" id="cd00093">
    <property type="entry name" value="HTH_XRE"/>
    <property type="match status" value="1"/>
</dbReference>
<organism evidence="2 3">
    <name type="scientific">Actinomycetospora termitidis</name>
    <dbReference type="NCBI Taxonomy" id="3053470"/>
    <lineage>
        <taxon>Bacteria</taxon>
        <taxon>Bacillati</taxon>
        <taxon>Actinomycetota</taxon>
        <taxon>Actinomycetes</taxon>
        <taxon>Pseudonocardiales</taxon>
        <taxon>Pseudonocardiaceae</taxon>
        <taxon>Actinomycetospora</taxon>
    </lineage>
</organism>
<keyword evidence="3" id="KW-1185">Reference proteome</keyword>
<dbReference type="Gene3D" id="1.10.260.40">
    <property type="entry name" value="lambda repressor-like DNA-binding domains"/>
    <property type="match status" value="1"/>
</dbReference>
<dbReference type="EMBL" id="JASVWF010000003">
    <property type="protein sequence ID" value="MDL5157806.1"/>
    <property type="molecule type" value="Genomic_DNA"/>
</dbReference>
<name>A0ABT7MAW2_9PSEU</name>
<feature type="domain" description="HTH cro/C1-type" evidence="1">
    <location>
        <begin position="18"/>
        <end position="72"/>
    </location>
</feature>
<dbReference type="Pfam" id="PF13560">
    <property type="entry name" value="HTH_31"/>
    <property type="match status" value="1"/>
</dbReference>
<dbReference type="InterPro" id="IPR010982">
    <property type="entry name" value="Lambda_DNA-bd_dom_sf"/>
</dbReference>
<proteinExistence type="predicted"/>
<dbReference type="Proteomes" id="UP001231924">
    <property type="component" value="Unassembled WGS sequence"/>
</dbReference>
<dbReference type="InterPro" id="IPR001387">
    <property type="entry name" value="Cro/C1-type_HTH"/>
</dbReference>
<dbReference type="InterPro" id="IPR043917">
    <property type="entry name" value="DUF5753"/>
</dbReference>
<reference evidence="2 3" key="1">
    <citation type="submission" date="2023-06" db="EMBL/GenBank/DDBJ databases">
        <title>Actinomycetospora Odt1-22.</title>
        <authorList>
            <person name="Supong K."/>
        </authorList>
    </citation>
    <scope>NUCLEOTIDE SEQUENCE [LARGE SCALE GENOMIC DNA]</scope>
    <source>
        <strain evidence="2 3">Odt1-22</strain>
    </source>
</reference>
<dbReference type="PROSITE" id="PS50943">
    <property type="entry name" value="HTH_CROC1"/>
    <property type="match status" value="1"/>
</dbReference>
<dbReference type="SUPFAM" id="SSF47413">
    <property type="entry name" value="lambda repressor-like DNA-binding domains"/>
    <property type="match status" value="1"/>
</dbReference>
<evidence type="ECO:0000313" key="2">
    <source>
        <dbReference type="EMBL" id="MDL5157806.1"/>
    </source>
</evidence>
<accession>A0ABT7MAW2</accession>
<protein>
    <submittedName>
        <fullName evidence="2">Helix-turn-helix transcriptional regulator</fullName>
    </submittedName>
</protein>
<gene>
    <name evidence="2" type="ORF">QRT03_17700</name>
</gene>
<dbReference type="Pfam" id="PF19054">
    <property type="entry name" value="DUF5753"/>
    <property type="match status" value="1"/>
</dbReference>
<sequence length="295" mass="32770">MTDGPTPTTLRRQLGARLRQLRQERGETAQQVADALGFSISKVSRMESGARAVSEPDIEAIATYFNLHAEAALELTQTARAGRRRRDAWVDVATTGTDFQRFVQSGFVELERDAEYVREFNSGVVPGLLQTARYMRAMMQSSIPRDKELLERAISLRLSRQNRLDLENRYAVIVDEAALARWIGGADVMAEQMHAMLQRIDSGAVKLRVIPFTAGFHAGLNSVFVALKMGVVGVPDVVFVEGLVGFQQIDGSEDVGKFEEVWRELAQIAVPSVESRRILESYEAIYHAAAGERLS</sequence>